<dbReference type="PANTHER" id="PTHR47691">
    <property type="entry name" value="REGULATOR-RELATED"/>
    <property type="match status" value="1"/>
</dbReference>
<gene>
    <name evidence="3" type="ORF">GCM10009716_15020</name>
</gene>
<evidence type="ECO:0000256" key="1">
    <source>
        <dbReference type="SAM" id="MobiDB-lite"/>
    </source>
</evidence>
<dbReference type="Gene3D" id="1.10.10.10">
    <property type="entry name" value="Winged helix-like DNA-binding domain superfamily/Winged helix DNA-binding domain"/>
    <property type="match status" value="1"/>
</dbReference>
<dbReference type="InterPro" id="IPR016032">
    <property type="entry name" value="Sig_transdc_resp-reg_C-effctor"/>
</dbReference>
<evidence type="ECO:0000313" key="3">
    <source>
        <dbReference type="EMBL" id="GAA1906070.1"/>
    </source>
</evidence>
<sequence length="802" mass="86437">MHSAAELSPIGESHRAAGSRRRHPAVSPEPPEPPGRPARSGLIGRETELATLLGLLYDPTVRILTITGAAGVGKSRLARAAAAQRSPLGHDLSATVDLSSCDNADDAWRRIAGVLDAPLAEWDRADADRLAEHIGDRAVLLLLDNCDLVASGLSLGIAHLSAYCPGLRVVLTSRVSLDIYDERLFPLRPLPAAAPGSSHLANPESPAVRLFVERVRAQRPDYSLLDDDLEIITEVCVALDGLPLAIELSAGAVAMLGPRALLTRLRDGEWPASSRLLDLPARHRTVTACLSWGDRVLSPEHRRFLQQLCVCQGTFDIATAQHLTGLDLGTIMSNLETLVHMSLLQRSEQPGGDVTFRMLSMIRSYYLHHQQMDAGELARVRDRHAAHFAGAAAAAAEQLHGPDQGQRLTAIRLRLDDYRAAVAHLQSRGDHPAAARMLVSTSTALEDCHHLPESLSRLLEAIRGLESTPRRDDGDHRPLLARALETAGAWSLAAGDLPGAGDLLRRAAVQWQGLHDRPGAARVAAHLAETARLAGDPLSATALATTAVAELDLLGERRAAVTARRTLALAEAARDQPHAEAHLLHAVEEARKVCGRRALAAALTDLARLLLDAGRPGQAHTAVREAMELLRGTGGPRHLARALETAARVLPHLGKGQQHRAARLLLATGAMRARHGLPQPEDAPQLEKLMTRMRVSLGDGTLTELRRQVHHTSPMAALNDALSAPPTALRASPPEDKDVLRVLTPRQTQIARMVADGLTNRQIAHALDLSEWTVINHLRQVMQKLDCPSRVHVACLVQQATS</sequence>
<dbReference type="InterPro" id="IPR041664">
    <property type="entry name" value="AAA_16"/>
</dbReference>
<dbReference type="RefSeq" id="WP_344259732.1">
    <property type="nucleotide sequence ID" value="NZ_BAAAMJ010000010.1"/>
</dbReference>
<reference evidence="3 4" key="1">
    <citation type="journal article" date="2019" name="Int. J. Syst. Evol. Microbiol.">
        <title>The Global Catalogue of Microorganisms (GCM) 10K type strain sequencing project: providing services to taxonomists for standard genome sequencing and annotation.</title>
        <authorList>
            <consortium name="The Broad Institute Genomics Platform"/>
            <consortium name="The Broad Institute Genome Sequencing Center for Infectious Disease"/>
            <person name="Wu L."/>
            <person name="Ma J."/>
        </authorList>
    </citation>
    <scope>NUCLEOTIDE SEQUENCE [LARGE SCALE GENOMIC DNA]</scope>
    <source>
        <strain evidence="3 4">JCM 13581</strain>
    </source>
</reference>
<dbReference type="PANTHER" id="PTHR47691:SF3">
    <property type="entry name" value="HTH-TYPE TRANSCRIPTIONAL REGULATOR RV0890C-RELATED"/>
    <property type="match status" value="1"/>
</dbReference>
<accession>A0ABN2NY30</accession>
<dbReference type="SUPFAM" id="SSF46894">
    <property type="entry name" value="C-terminal effector domain of the bipartite response regulators"/>
    <property type="match status" value="1"/>
</dbReference>
<dbReference type="Pfam" id="PF00196">
    <property type="entry name" value="GerE"/>
    <property type="match status" value="1"/>
</dbReference>
<dbReference type="PRINTS" id="PR00038">
    <property type="entry name" value="HTHLUXR"/>
</dbReference>
<organism evidence="3 4">
    <name type="scientific">Streptomyces sodiiphilus</name>
    <dbReference type="NCBI Taxonomy" id="226217"/>
    <lineage>
        <taxon>Bacteria</taxon>
        <taxon>Bacillati</taxon>
        <taxon>Actinomycetota</taxon>
        <taxon>Actinomycetes</taxon>
        <taxon>Kitasatosporales</taxon>
        <taxon>Streptomycetaceae</taxon>
        <taxon>Streptomyces</taxon>
    </lineage>
</organism>
<dbReference type="PROSITE" id="PS50043">
    <property type="entry name" value="HTH_LUXR_2"/>
    <property type="match status" value="1"/>
</dbReference>
<dbReference type="CDD" id="cd06170">
    <property type="entry name" value="LuxR_C_like"/>
    <property type="match status" value="1"/>
</dbReference>
<dbReference type="Gene3D" id="3.40.50.300">
    <property type="entry name" value="P-loop containing nucleotide triphosphate hydrolases"/>
    <property type="match status" value="1"/>
</dbReference>
<dbReference type="Proteomes" id="UP001501303">
    <property type="component" value="Unassembled WGS sequence"/>
</dbReference>
<feature type="compositionally biased region" description="Pro residues" evidence="1">
    <location>
        <begin position="27"/>
        <end position="36"/>
    </location>
</feature>
<dbReference type="Pfam" id="PF25872">
    <property type="entry name" value="HTH_77"/>
    <property type="match status" value="1"/>
</dbReference>
<dbReference type="PRINTS" id="PR00364">
    <property type="entry name" value="DISEASERSIST"/>
</dbReference>
<evidence type="ECO:0000259" key="2">
    <source>
        <dbReference type="PROSITE" id="PS50043"/>
    </source>
</evidence>
<name>A0ABN2NY30_9ACTN</name>
<evidence type="ECO:0000313" key="4">
    <source>
        <dbReference type="Proteomes" id="UP001501303"/>
    </source>
</evidence>
<dbReference type="InterPro" id="IPR058852">
    <property type="entry name" value="HTH_77"/>
</dbReference>
<feature type="domain" description="HTH luxR-type" evidence="2">
    <location>
        <begin position="736"/>
        <end position="801"/>
    </location>
</feature>
<dbReference type="InterPro" id="IPR036388">
    <property type="entry name" value="WH-like_DNA-bd_sf"/>
</dbReference>
<keyword evidence="4" id="KW-1185">Reference proteome</keyword>
<dbReference type="InterPro" id="IPR027417">
    <property type="entry name" value="P-loop_NTPase"/>
</dbReference>
<dbReference type="SUPFAM" id="SSF52540">
    <property type="entry name" value="P-loop containing nucleoside triphosphate hydrolases"/>
    <property type="match status" value="1"/>
</dbReference>
<comment type="caution">
    <text evidence="3">The sequence shown here is derived from an EMBL/GenBank/DDBJ whole genome shotgun (WGS) entry which is preliminary data.</text>
</comment>
<feature type="region of interest" description="Disordered" evidence="1">
    <location>
        <begin position="1"/>
        <end position="41"/>
    </location>
</feature>
<dbReference type="EMBL" id="BAAAMJ010000010">
    <property type="protein sequence ID" value="GAA1906070.1"/>
    <property type="molecule type" value="Genomic_DNA"/>
</dbReference>
<dbReference type="InterPro" id="IPR011990">
    <property type="entry name" value="TPR-like_helical_dom_sf"/>
</dbReference>
<dbReference type="InterPro" id="IPR000792">
    <property type="entry name" value="Tscrpt_reg_LuxR_C"/>
</dbReference>
<dbReference type="Gene3D" id="1.25.40.10">
    <property type="entry name" value="Tetratricopeptide repeat domain"/>
    <property type="match status" value="1"/>
</dbReference>
<dbReference type="SMART" id="SM00421">
    <property type="entry name" value="HTH_LUXR"/>
    <property type="match status" value="1"/>
</dbReference>
<proteinExistence type="predicted"/>
<dbReference type="Pfam" id="PF13191">
    <property type="entry name" value="AAA_16"/>
    <property type="match status" value="1"/>
</dbReference>
<protein>
    <recommendedName>
        <fullName evidence="2">HTH luxR-type domain-containing protein</fullName>
    </recommendedName>
</protein>